<evidence type="ECO:0000256" key="4">
    <source>
        <dbReference type="SAM" id="Phobius"/>
    </source>
</evidence>
<keyword evidence="4" id="KW-1133">Transmembrane helix</keyword>
<dbReference type="SMART" id="SM00895">
    <property type="entry name" value="FCD"/>
    <property type="match status" value="1"/>
</dbReference>
<name>A0A4Y8RP81_9HYPH</name>
<reference evidence="6 7" key="1">
    <citation type="submission" date="2019-03" db="EMBL/GenBank/DDBJ databases">
        <title>Jiella endophytica sp. nov., a novel endophytic bacterium isolated from root of Ficus microcarpa Linn. f.</title>
        <authorList>
            <person name="Tuo L."/>
        </authorList>
    </citation>
    <scope>NUCLEOTIDE SEQUENCE [LARGE SCALE GENOMIC DNA]</scope>
    <source>
        <strain evidence="6 7">CBS5Q-3</strain>
    </source>
</reference>
<dbReference type="InterPro" id="IPR000524">
    <property type="entry name" value="Tscrpt_reg_HTH_GntR"/>
</dbReference>
<evidence type="ECO:0000313" key="6">
    <source>
        <dbReference type="EMBL" id="TFF24875.1"/>
    </source>
</evidence>
<proteinExistence type="predicted"/>
<dbReference type="PROSITE" id="PS50949">
    <property type="entry name" value="HTH_GNTR"/>
    <property type="match status" value="1"/>
</dbReference>
<feature type="transmembrane region" description="Helical" evidence="4">
    <location>
        <begin position="151"/>
        <end position="171"/>
    </location>
</feature>
<keyword evidence="4" id="KW-0812">Transmembrane</keyword>
<dbReference type="InterPro" id="IPR011711">
    <property type="entry name" value="GntR_C"/>
</dbReference>
<comment type="caution">
    <text evidence="6">The sequence shown here is derived from an EMBL/GenBank/DDBJ whole genome shotgun (WGS) entry which is preliminary data.</text>
</comment>
<evidence type="ECO:0000256" key="1">
    <source>
        <dbReference type="ARBA" id="ARBA00023015"/>
    </source>
</evidence>
<feature type="domain" description="HTH gntR-type" evidence="5">
    <location>
        <begin position="21"/>
        <end position="88"/>
    </location>
</feature>
<dbReference type="Pfam" id="PF00392">
    <property type="entry name" value="GntR"/>
    <property type="match status" value="1"/>
</dbReference>
<dbReference type="Proteomes" id="UP000298179">
    <property type="component" value="Unassembled WGS sequence"/>
</dbReference>
<keyword evidence="4" id="KW-0472">Membrane</keyword>
<dbReference type="SUPFAM" id="SSF48008">
    <property type="entry name" value="GntR ligand-binding domain-like"/>
    <property type="match status" value="1"/>
</dbReference>
<dbReference type="PANTHER" id="PTHR43537:SF39">
    <property type="entry name" value="HTH-TYPE TRANSCRIPTIONAL REGULATOR MCBR"/>
    <property type="match status" value="1"/>
</dbReference>
<dbReference type="InterPro" id="IPR036390">
    <property type="entry name" value="WH_DNA-bd_sf"/>
</dbReference>
<keyword evidence="1" id="KW-0805">Transcription regulation</keyword>
<dbReference type="GO" id="GO:0003700">
    <property type="term" value="F:DNA-binding transcription factor activity"/>
    <property type="evidence" value="ECO:0007669"/>
    <property type="project" value="InterPro"/>
</dbReference>
<keyword evidence="3" id="KW-0804">Transcription</keyword>
<accession>A0A4Y8RP81</accession>
<dbReference type="PANTHER" id="PTHR43537">
    <property type="entry name" value="TRANSCRIPTIONAL REGULATOR, GNTR FAMILY"/>
    <property type="match status" value="1"/>
</dbReference>
<dbReference type="OrthoDB" id="9028214at2"/>
<dbReference type="GO" id="GO:0003677">
    <property type="term" value="F:DNA binding"/>
    <property type="evidence" value="ECO:0007669"/>
    <property type="project" value="UniProtKB-KW"/>
</dbReference>
<evidence type="ECO:0000256" key="2">
    <source>
        <dbReference type="ARBA" id="ARBA00023125"/>
    </source>
</evidence>
<dbReference type="InterPro" id="IPR036388">
    <property type="entry name" value="WH-like_DNA-bd_sf"/>
</dbReference>
<dbReference type="InterPro" id="IPR008920">
    <property type="entry name" value="TF_FadR/GntR_C"/>
</dbReference>
<evidence type="ECO:0000259" key="5">
    <source>
        <dbReference type="PROSITE" id="PS50949"/>
    </source>
</evidence>
<protein>
    <submittedName>
        <fullName evidence="6">FCD domain-containing protein</fullName>
    </submittedName>
</protein>
<evidence type="ECO:0000256" key="3">
    <source>
        <dbReference type="ARBA" id="ARBA00023163"/>
    </source>
</evidence>
<dbReference type="EMBL" id="SOZD01000002">
    <property type="protein sequence ID" value="TFF24875.1"/>
    <property type="molecule type" value="Genomic_DNA"/>
</dbReference>
<dbReference type="Pfam" id="PF07729">
    <property type="entry name" value="FCD"/>
    <property type="match status" value="1"/>
</dbReference>
<keyword evidence="2" id="KW-0238">DNA-binding</keyword>
<dbReference type="SMART" id="SM00345">
    <property type="entry name" value="HTH_GNTR"/>
    <property type="match status" value="1"/>
</dbReference>
<gene>
    <name evidence="6" type="ORF">E3C22_05665</name>
</gene>
<organism evidence="6 7">
    <name type="scientific">Jiella endophytica</name>
    <dbReference type="NCBI Taxonomy" id="2558362"/>
    <lineage>
        <taxon>Bacteria</taxon>
        <taxon>Pseudomonadati</taxon>
        <taxon>Pseudomonadota</taxon>
        <taxon>Alphaproteobacteria</taxon>
        <taxon>Hyphomicrobiales</taxon>
        <taxon>Aurantimonadaceae</taxon>
        <taxon>Jiella</taxon>
    </lineage>
</organism>
<keyword evidence="7" id="KW-1185">Reference proteome</keyword>
<dbReference type="RefSeq" id="WP_134761044.1">
    <property type="nucleotide sequence ID" value="NZ_SOZD01000002.1"/>
</dbReference>
<dbReference type="Gene3D" id="1.10.10.10">
    <property type="entry name" value="Winged helix-like DNA-binding domain superfamily/Winged helix DNA-binding domain"/>
    <property type="match status" value="1"/>
</dbReference>
<sequence>MRELAWDRRDAAESFGAAPRRSLVTHVEDVLRKALIEGRLEPGTRLVTRELADSLGMSITPVREALVRFVASGVLTAEPSQSFRVPTLGVAQYSEICEVRKAVEGLAAANAAVRISAAEINEMEALLTRYLEAKSASDPHLALTVNKEFRFVVYTAASMPTLLAVIEMLWLKAGPGFNYLYPEEARRVTEHANYDDLLAAMRERDPNAARAAIERAITDGSKRVLDAIARREGSSSAA</sequence>
<dbReference type="SUPFAM" id="SSF46785">
    <property type="entry name" value="Winged helix' DNA-binding domain"/>
    <property type="match status" value="1"/>
</dbReference>
<dbReference type="AlphaFoldDB" id="A0A4Y8RP81"/>
<evidence type="ECO:0000313" key="7">
    <source>
        <dbReference type="Proteomes" id="UP000298179"/>
    </source>
</evidence>
<dbReference type="Gene3D" id="1.20.120.530">
    <property type="entry name" value="GntR ligand-binding domain-like"/>
    <property type="match status" value="1"/>
</dbReference>